<comment type="caution">
    <text evidence="2">The sequence shown here is derived from an EMBL/GenBank/DDBJ whole genome shotgun (WGS) entry which is preliminary data.</text>
</comment>
<dbReference type="HOGENOM" id="CLU_085002_2_0_10"/>
<dbReference type="InterPro" id="IPR021958">
    <property type="entry name" value="DUF3575"/>
</dbReference>
<feature type="chain" id="PRO_5004676101" description="DUF3575 domain-containing protein" evidence="1">
    <location>
        <begin position="24"/>
        <end position="209"/>
    </location>
</feature>
<organism evidence="2 3">
    <name type="scientific">Phocaeicola massiliensis B84634 = Timone 84634 = DSM 17679 = JCM 13223</name>
    <dbReference type="NCBI Taxonomy" id="1121098"/>
    <lineage>
        <taxon>Bacteria</taxon>
        <taxon>Pseudomonadati</taxon>
        <taxon>Bacteroidota</taxon>
        <taxon>Bacteroidia</taxon>
        <taxon>Bacteroidales</taxon>
        <taxon>Bacteroidaceae</taxon>
        <taxon>Phocaeicola</taxon>
    </lineage>
</organism>
<sequence>MGKCTTIFSIFVLLCLLPPNIDAQPIEYKNQKENTGKTILAVKNNLLYDIALAPNIEIEVPIGRQWSLNAEYKCPWWSDSNKEICYQLLSGGIESRFWLGNRAGRRQLTGHFIGLYAEGGIYDFQYKGDGYQGKYYGAAGFSYGYSLPVSRHLAFEFSLGIGYLTTKYRKYTPYEESLVWTSSGQYNFIGPTKAKISLVWLITKRRERI</sequence>
<dbReference type="OrthoDB" id="1046564at2"/>
<evidence type="ECO:0000313" key="2">
    <source>
        <dbReference type="EMBL" id="EOA52454.1"/>
    </source>
</evidence>
<dbReference type="Pfam" id="PF12099">
    <property type="entry name" value="DUF3575"/>
    <property type="match status" value="1"/>
</dbReference>
<evidence type="ECO:0000256" key="1">
    <source>
        <dbReference type="SAM" id="SignalP"/>
    </source>
</evidence>
<dbReference type="Proteomes" id="UP000017831">
    <property type="component" value="Unassembled WGS sequence"/>
</dbReference>
<dbReference type="EMBL" id="AQHY01000040">
    <property type="protein sequence ID" value="EOA52454.1"/>
    <property type="molecule type" value="Genomic_DNA"/>
</dbReference>
<evidence type="ECO:0000313" key="3">
    <source>
        <dbReference type="Proteomes" id="UP000017831"/>
    </source>
</evidence>
<reference evidence="2 3" key="1">
    <citation type="submission" date="2013-04" db="EMBL/GenBank/DDBJ databases">
        <title>The Genome Sequence of Bacteroides massiliensis DSM 17679.</title>
        <authorList>
            <consortium name="The Broad Institute Genomics Platform"/>
            <person name="Earl A."/>
            <person name="Ward D."/>
            <person name="Feldgarden M."/>
            <person name="Gevers D."/>
            <person name="Martens E."/>
            <person name="Fenner L."/>
            <person name="Roux V."/>
            <person name="Mallet M.N."/>
            <person name="Raoult D."/>
            <person name="Walker B."/>
            <person name="Young S."/>
            <person name="Zeng Q."/>
            <person name="Gargeya S."/>
            <person name="Fitzgerald M."/>
            <person name="Haas B."/>
            <person name="Abouelleil A."/>
            <person name="Allen A.W."/>
            <person name="Alvarado L."/>
            <person name="Arachchi H.M."/>
            <person name="Berlin A.M."/>
            <person name="Chapman S.B."/>
            <person name="Gainer-Dewar J."/>
            <person name="Goldberg J."/>
            <person name="Griggs A."/>
            <person name="Gujja S."/>
            <person name="Hansen M."/>
            <person name="Howarth C."/>
            <person name="Imamovic A."/>
            <person name="Ireland A."/>
            <person name="Larimer J."/>
            <person name="McCowan C."/>
            <person name="Murphy C."/>
            <person name="Pearson M."/>
            <person name="Poon T.W."/>
            <person name="Priest M."/>
            <person name="Roberts A."/>
            <person name="Saif S."/>
            <person name="Shea T."/>
            <person name="Sisk P."/>
            <person name="Sykes S."/>
            <person name="Wortman J."/>
            <person name="Nusbaum C."/>
            <person name="Birren B."/>
        </authorList>
    </citation>
    <scope>NUCLEOTIDE SEQUENCE [LARGE SCALE GENOMIC DNA]</scope>
    <source>
        <strain evidence="3">B84634 / Timone 84634 / DSM 17679 / JCM 13223</strain>
    </source>
</reference>
<dbReference type="AlphaFoldDB" id="U6R7Y0"/>
<dbReference type="eggNOG" id="COG2885">
    <property type="taxonomic scope" value="Bacteria"/>
</dbReference>
<evidence type="ECO:0008006" key="4">
    <source>
        <dbReference type="Google" id="ProtNLM"/>
    </source>
</evidence>
<proteinExistence type="predicted"/>
<accession>U6R7Y0</accession>
<dbReference type="PATRIC" id="fig|1121098.3.peg.3960"/>
<dbReference type="STRING" id="1121098.HMPREF1534_03881"/>
<keyword evidence="3" id="KW-1185">Reference proteome</keyword>
<feature type="signal peptide" evidence="1">
    <location>
        <begin position="1"/>
        <end position="23"/>
    </location>
</feature>
<protein>
    <recommendedName>
        <fullName evidence="4">DUF3575 domain-containing protein</fullName>
    </recommendedName>
</protein>
<gene>
    <name evidence="2" type="ORF">HMPREF1534_03881</name>
</gene>
<name>U6R7Y0_9BACT</name>
<keyword evidence="1" id="KW-0732">Signal</keyword>